<comment type="similarity">
    <text evidence="2">Belongs to the major facilitator superfamily. Proton-dependent oligopeptide transporter (POT/PTR) (TC 2.A.17) family.</text>
</comment>
<evidence type="ECO:0000256" key="4">
    <source>
        <dbReference type="ARBA" id="ARBA00022989"/>
    </source>
</evidence>
<dbReference type="SUPFAM" id="SSF103473">
    <property type="entry name" value="MFS general substrate transporter"/>
    <property type="match status" value="1"/>
</dbReference>
<accession>A0A8X7S9A7</accession>
<dbReference type="Gene3D" id="1.20.1250.20">
    <property type="entry name" value="MFS general substrate transporter like domains"/>
    <property type="match status" value="1"/>
</dbReference>
<dbReference type="InterPro" id="IPR036259">
    <property type="entry name" value="MFS_trans_sf"/>
</dbReference>
<reference evidence="7 8" key="1">
    <citation type="submission" date="2020-02" db="EMBL/GenBank/DDBJ databases">
        <authorList>
            <person name="Ma Q."/>
            <person name="Huang Y."/>
            <person name="Song X."/>
            <person name="Pei D."/>
        </authorList>
    </citation>
    <scope>NUCLEOTIDE SEQUENCE [LARGE SCALE GENOMIC DNA]</scope>
    <source>
        <strain evidence="7">Sxm20200214</strain>
        <tissue evidence="7">Leaf</tissue>
    </source>
</reference>
<evidence type="ECO:0000256" key="3">
    <source>
        <dbReference type="ARBA" id="ARBA00022692"/>
    </source>
</evidence>
<keyword evidence="4 6" id="KW-1133">Transmembrane helix</keyword>
<dbReference type="Pfam" id="PF00854">
    <property type="entry name" value="PTR2"/>
    <property type="match status" value="1"/>
</dbReference>
<proteinExistence type="inferred from homology"/>
<feature type="transmembrane region" description="Helical" evidence="6">
    <location>
        <begin position="150"/>
        <end position="176"/>
    </location>
</feature>
<dbReference type="OrthoDB" id="8904098at2759"/>
<sequence length="225" mass="25199">MFPIWLSGIVFTALQSQIYTLFVQQGRSMKRTVASFEIPPATLGMFDTASVLICVPIYDQILVPFVRRFTCRAKGFTDLQRMGLGLFVSVLSMAAAATVETERLLRGGGMSIFWQVPQYFLMGTAEVFFYIGQLEFYYEQSPDAMRSLCSALPLLSTAFGSYLSSLIVSVVAYLTTMDGGEGWIPSEDIDKGHLDYFFWLLVCFGSVNVPVFVFFSHNHMQKKAA</sequence>
<evidence type="ECO:0000313" key="7">
    <source>
        <dbReference type="EMBL" id="KAG2302068.1"/>
    </source>
</evidence>
<dbReference type="EMBL" id="JAAMPC010000007">
    <property type="protein sequence ID" value="KAG2302068.1"/>
    <property type="molecule type" value="Genomic_DNA"/>
</dbReference>
<feature type="transmembrane region" description="Helical" evidence="6">
    <location>
        <begin position="119"/>
        <end position="138"/>
    </location>
</feature>
<comment type="subcellular location">
    <subcellularLocation>
        <location evidence="1">Membrane</location>
        <topology evidence="1">Multi-pass membrane protein</topology>
    </subcellularLocation>
</comment>
<evidence type="ECO:0000256" key="1">
    <source>
        <dbReference type="ARBA" id="ARBA00004141"/>
    </source>
</evidence>
<feature type="transmembrane region" description="Helical" evidence="6">
    <location>
        <begin position="196"/>
        <end position="215"/>
    </location>
</feature>
<gene>
    <name evidence="7" type="ORF">Bca52824_030719</name>
</gene>
<feature type="transmembrane region" description="Helical" evidence="6">
    <location>
        <begin position="79"/>
        <end position="99"/>
    </location>
</feature>
<keyword evidence="3 6" id="KW-0812">Transmembrane</keyword>
<comment type="caution">
    <text evidence="7">The sequence shown here is derived from an EMBL/GenBank/DDBJ whole genome shotgun (WGS) entry which is preliminary data.</text>
</comment>
<dbReference type="InterPro" id="IPR000109">
    <property type="entry name" value="POT_fam"/>
</dbReference>
<keyword evidence="5 6" id="KW-0472">Membrane</keyword>
<dbReference type="GO" id="GO:0016020">
    <property type="term" value="C:membrane"/>
    <property type="evidence" value="ECO:0007669"/>
    <property type="project" value="UniProtKB-SubCell"/>
</dbReference>
<dbReference type="GO" id="GO:0022857">
    <property type="term" value="F:transmembrane transporter activity"/>
    <property type="evidence" value="ECO:0007669"/>
    <property type="project" value="InterPro"/>
</dbReference>
<keyword evidence="8" id="KW-1185">Reference proteome</keyword>
<dbReference type="PANTHER" id="PTHR11654">
    <property type="entry name" value="OLIGOPEPTIDE TRANSPORTER-RELATED"/>
    <property type="match status" value="1"/>
</dbReference>
<dbReference type="Proteomes" id="UP000886595">
    <property type="component" value="Unassembled WGS sequence"/>
</dbReference>
<name>A0A8X7S9A7_BRACI</name>
<evidence type="ECO:0000313" key="8">
    <source>
        <dbReference type="Proteomes" id="UP000886595"/>
    </source>
</evidence>
<evidence type="ECO:0000256" key="2">
    <source>
        <dbReference type="ARBA" id="ARBA00005982"/>
    </source>
</evidence>
<evidence type="ECO:0000256" key="5">
    <source>
        <dbReference type="ARBA" id="ARBA00023136"/>
    </source>
</evidence>
<organism evidence="7 8">
    <name type="scientific">Brassica carinata</name>
    <name type="common">Ethiopian mustard</name>
    <name type="synonym">Abyssinian cabbage</name>
    <dbReference type="NCBI Taxonomy" id="52824"/>
    <lineage>
        <taxon>Eukaryota</taxon>
        <taxon>Viridiplantae</taxon>
        <taxon>Streptophyta</taxon>
        <taxon>Embryophyta</taxon>
        <taxon>Tracheophyta</taxon>
        <taxon>Spermatophyta</taxon>
        <taxon>Magnoliopsida</taxon>
        <taxon>eudicotyledons</taxon>
        <taxon>Gunneridae</taxon>
        <taxon>Pentapetalae</taxon>
        <taxon>rosids</taxon>
        <taxon>malvids</taxon>
        <taxon>Brassicales</taxon>
        <taxon>Brassicaceae</taxon>
        <taxon>Brassiceae</taxon>
        <taxon>Brassica</taxon>
    </lineage>
</organism>
<dbReference type="AlphaFoldDB" id="A0A8X7S9A7"/>
<protein>
    <submittedName>
        <fullName evidence="7">Uncharacterized protein</fullName>
    </submittedName>
</protein>
<evidence type="ECO:0000256" key="6">
    <source>
        <dbReference type="SAM" id="Phobius"/>
    </source>
</evidence>